<proteinExistence type="predicted"/>
<dbReference type="EMBL" id="AONQ01000228">
    <property type="protein sequence ID" value="EME67450.1"/>
    <property type="molecule type" value="Genomic_DNA"/>
</dbReference>
<gene>
    <name evidence="1" type="ORF">H261_23452</name>
</gene>
<keyword evidence="2" id="KW-1185">Reference proteome</keyword>
<protein>
    <submittedName>
        <fullName evidence="1">Uncharacterized protein</fullName>
    </submittedName>
</protein>
<feature type="non-terminal residue" evidence="1">
    <location>
        <position position="86"/>
    </location>
</feature>
<evidence type="ECO:0000313" key="1">
    <source>
        <dbReference type="EMBL" id="EME67450.1"/>
    </source>
</evidence>
<reference evidence="1 2" key="1">
    <citation type="journal article" date="2014" name="Genome Announc.">
        <title>Draft Genome Sequence of Magnetospirillum sp. Strain SO-1, a Freshwater Magnetotactic Bacterium Isolated from the Ol'khovka River, Russia.</title>
        <authorList>
            <person name="Grouzdev D.S."/>
            <person name="Dziuba M.V."/>
            <person name="Sukhacheva M.S."/>
            <person name="Mardanov A.V."/>
            <person name="Beletskiy A.V."/>
            <person name="Kuznetsov B.B."/>
            <person name="Skryabin K.G."/>
        </authorList>
    </citation>
    <scope>NUCLEOTIDE SEQUENCE [LARGE SCALE GENOMIC DNA]</scope>
    <source>
        <strain evidence="1 2">SO-1</strain>
    </source>
</reference>
<dbReference type="Proteomes" id="UP000011744">
    <property type="component" value="Unassembled WGS sequence"/>
</dbReference>
<name>M2YZJ6_9PROT</name>
<evidence type="ECO:0000313" key="2">
    <source>
        <dbReference type="Proteomes" id="UP000011744"/>
    </source>
</evidence>
<feature type="non-terminal residue" evidence="1">
    <location>
        <position position="1"/>
    </location>
</feature>
<sequence>TDTERTYFSPVIAKTNGRIGEPAAIGNEDTLLPYFVLSRNGLMIEIDLKAINISKPSDEDPRLGTIEHIQTLTTQRGEIIVVPGKY</sequence>
<comment type="caution">
    <text evidence="1">The sequence shown here is derived from an EMBL/GenBank/DDBJ whole genome shotgun (WGS) entry which is preliminary data.</text>
</comment>
<organism evidence="1 2">
    <name type="scientific">Paramagnetospirillum caucaseum</name>
    <dbReference type="NCBI Taxonomy" id="1244869"/>
    <lineage>
        <taxon>Bacteria</taxon>
        <taxon>Pseudomonadati</taxon>
        <taxon>Pseudomonadota</taxon>
        <taxon>Alphaproteobacteria</taxon>
        <taxon>Rhodospirillales</taxon>
        <taxon>Magnetospirillaceae</taxon>
        <taxon>Paramagnetospirillum</taxon>
    </lineage>
</organism>
<accession>M2YZJ6</accession>
<dbReference type="AlphaFoldDB" id="M2YZJ6"/>